<feature type="chain" id="PRO_5013156832" description="PilY1 beta-propeller domain-containing protein" evidence="7">
    <location>
        <begin position="30"/>
        <end position="1279"/>
    </location>
</feature>
<keyword evidence="7" id="KW-0732">Signal</keyword>
<keyword evidence="10" id="KW-1185">Reference proteome</keyword>
<dbReference type="InterPro" id="IPR036465">
    <property type="entry name" value="vWFA_dom_sf"/>
</dbReference>
<dbReference type="STRING" id="1765967.BW247_14205"/>
<evidence type="ECO:0000259" key="8">
    <source>
        <dbReference type="Pfam" id="PF05567"/>
    </source>
</evidence>
<dbReference type="EMBL" id="CP019434">
    <property type="protein sequence ID" value="APZ44104.1"/>
    <property type="molecule type" value="Genomic_DNA"/>
</dbReference>
<dbReference type="RefSeq" id="WP_076837727.1">
    <property type="nucleotide sequence ID" value="NZ_CP019434.1"/>
</dbReference>
<dbReference type="InterPro" id="IPR011047">
    <property type="entry name" value="Quinoprotein_ADH-like_sf"/>
</dbReference>
<dbReference type="Proteomes" id="UP000243807">
    <property type="component" value="Chromosome"/>
</dbReference>
<dbReference type="SUPFAM" id="SSF50998">
    <property type="entry name" value="Quinoprotein alcohol dehydrogenase-like"/>
    <property type="match status" value="1"/>
</dbReference>
<dbReference type="GO" id="GO:0046872">
    <property type="term" value="F:metal ion binding"/>
    <property type="evidence" value="ECO:0007669"/>
    <property type="project" value="UniProtKB-KW"/>
</dbReference>
<dbReference type="Gene3D" id="3.40.50.410">
    <property type="entry name" value="von Willebrand factor, type A domain"/>
    <property type="match status" value="1"/>
</dbReference>
<dbReference type="Pfam" id="PF05567">
    <property type="entry name" value="T4P_PilY1"/>
    <property type="match status" value="1"/>
</dbReference>
<dbReference type="SUPFAM" id="SSF53300">
    <property type="entry name" value="vWA-like"/>
    <property type="match status" value="1"/>
</dbReference>
<evidence type="ECO:0000256" key="6">
    <source>
        <dbReference type="ARBA" id="ARBA00023263"/>
    </source>
</evidence>
<evidence type="ECO:0000256" key="2">
    <source>
        <dbReference type="ARBA" id="ARBA00008387"/>
    </source>
</evidence>
<keyword evidence="3" id="KW-1029">Fimbrium biogenesis</keyword>
<comment type="similarity">
    <text evidence="2">Belongs to the PilY1 family.</text>
</comment>
<dbReference type="InterPro" id="IPR008707">
    <property type="entry name" value="B-propeller_PilY1"/>
</dbReference>
<name>A0A1P8UJY0_9GAMM</name>
<evidence type="ECO:0000256" key="7">
    <source>
        <dbReference type="SAM" id="SignalP"/>
    </source>
</evidence>
<proteinExistence type="inferred from homology"/>
<evidence type="ECO:0000256" key="3">
    <source>
        <dbReference type="ARBA" id="ARBA00022558"/>
    </source>
</evidence>
<feature type="signal peptide" evidence="7">
    <location>
        <begin position="1"/>
        <end position="29"/>
    </location>
</feature>
<sequence length="1279" mass="132884">MNNRKRQQLSLSIMLLFALNLFGSGIAQAAPVDVTISNIPMTLVQPTPPQVLLAVTNSESMDGDLSGAIMTGSGATGVTGPSSPQCYTVPAGFTPPKAAAGSNGCPAGEAPYTVTSGGTQYDNGPSRLNVAKQALSAVIQQYATSFDLGLMDYKTSGTTLYNTWVYYMSPPGGFTFTDDNTDRLPSGATAWVLNPCYGVSGGGASGDCSYIARHVSGLGSITSDQYMSVAATSDQPDINDVLYSGGQSSIFLMRNGPYKYVRYLQPVSNPYPPNFSLTNYNNGHITLYYLQTVPNQGSFGTGPTNAGYVPYSPQVLNARRGFGYGASVTDNTGNLLVPIKDASASGMTASAYLAQFTPYLNPETNNKNSSEIKALAGQSPIAGILNGALKYYQGSLGSNPAPSSPNGCTAKKYVVLVTDGLPTMDSNGDNWPPLGSAAAAGYGVHATFDLVGGGTVSTTSSSFANDVLTGKTLGLSSTNDTALNDAINKLTALNTAGIKTYIVGMGAGVDPSKNPAAAATLKAMAIAGGTSNYFAGTSAAAVVQDMQAIFGQIQAANMSTTAVAVNSGSVQSNTRVFQARFTSQSNPYGDWTGNLYAFPISSNATVNTASSNAVWQAGPQLDSALAGTGWQAFPTISWNPSSNSGIPFKWGQLDTSQKTLLKQYWNTLTSTQQSTFFGGHKWKYGRAVVNFLRGNQSLDQANGGPFRNRSSLMGDIVDSAPIYLGAPQSSMPISAPGGASSATIGQYTLAATAYTSFASNNAGRTPMLYTGGNSGMLYGIDAATGAPEFAYVPDGVYHDLANLSQPSYNANHRFYVDGPPSAADVPFWNSTSTAVTWHTVLAGGLDAGGQGIYALDVTNPVSVISAATAASTSPASAMAGQVLWNITNSTSGFSHLGLTYSAPQVAVMDIDNGNGVPTPTGVVVFGSGYNNDNGYPYLYVVNAQTGALIHTFDLCSPTTGLETLACSPLQANGLSTPTVISTQGNGIADRAYAGDLQGNLWRFDMSSPDPANWTARVLFKAVGGTLPSTYAQPITTAPAVSKAPTGTNGFMVYFGTGQFLGSPDITNTQTQSFYGVLDDGINSAVTTIPSSPLWLTPANLVQQTLAQQTYTYTDSSGNSVSENVRTDTTHPVNFANKDGWYMNLPSSGERVITNPAVFAGEVVFTTNVPASNVCGGGLQSWLMAVNFATGGAFNSPMLDLNNDGSINSADQVQVNGQPENPVGVSMGNTYSSGAVVLPVNGNKNGVGSVKLVSQSNSNIKTVKEKAGLKSGRVNWLEIR</sequence>
<organism evidence="9 10">
    <name type="scientific">Acidihalobacter ferrooxydans</name>
    <dbReference type="NCBI Taxonomy" id="1765967"/>
    <lineage>
        <taxon>Bacteria</taxon>
        <taxon>Pseudomonadati</taxon>
        <taxon>Pseudomonadota</taxon>
        <taxon>Gammaproteobacteria</taxon>
        <taxon>Chromatiales</taxon>
        <taxon>Ectothiorhodospiraceae</taxon>
        <taxon>Acidihalobacter</taxon>
    </lineage>
</organism>
<evidence type="ECO:0000313" key="9">
    <source>
        <dbReference type="EMBL" id="APZ44104.1"/>
    </source>
</evidence>
<feature type="domain" description="PilY1 beta-propeller" evidence="8">
    <location>
        <begin position="737"/>
        <end position="1111"/>
    </location>
</feature>
<keyword evidence="5" id="KW-0106">Calcium</keyword>
<reference evidence="9 10" key="1">
    <citation type="submission" date="2017-01" db="EMBL/GenBank/DDBJ databases">
        <title>Draft sequence of Acidihalobacter ferrooxidans strain DSM 14175 (strain V8).</title>
        <authorList>
            <person name="Khaleque H.N."/>
            <person name="Ramsay J.P."/>
            <person name="Murphy R.J.T."/>
            <person name="Kaksonen A.H."/>
            <person name="Boxall N.J."/>
            <person name="Watkin E.L.J."/>
        </authorList>
    </citation>
    <scope>NUCLEOTIDE SEQUENCE [LARGE SCALE GENOMIC DNA]</scope>
    <source>
        <strain evidence="9 10">V8</strain>
    </source>
</reference>
<evidence type="ECO:0000256" key="4">
    <source>
        <dbReference type="ARBA" id="ARBA00022723"/>
    </source>
</evidence>
<comment type="subcellular location">
    <subcellularLocation>
        <location evidence="1">Fimbrium</location>
    </subcellularLocation>
</comment>
<evidence type="ECO:0000256" key="1">
    <source>
        <dbReference type="ARBA" id="ARBA00004561"/>
    </source>
</evidence>
<accession>A0A1P8UJY0</accession>
<keyword evidence="4" id="KW-0479">Metal-binding</keyword>
<evidence type="ECO:0000313" key="10">
    <source>
        <dbReference type="Proteomes" id="UP000243807"/>
    </source>
</evidence>
<dbReference type="GO" id="GO:0009289">
    <property type="term" value="C:pilus"/>
    <property type="evidence" value="ECO:0007669"/>
    <property type="project" value="UniProtKB-SubCell"/>
</dbReference>
<protein>
    <recommendedName>
        <fullName evidence="8">PilY1 beta-propeller domain-containing protein</fullName>
    </recommendedName>
</protein>
<keyword evidence="6" id="KW-0281">Fimbrium</keyword>
<gene>
    <name evidence="9" type="ORF">BW247_14205</name>
</gene>
<dbReference type="KEGG" id="afy:BW247_14205"/>
<dbReference type="AlphaFoldDB" id="A0A1P8UJY0"/>
<evidence type="ECO:0000256" key="5">
    <source>
        <dbReference type="ARBA" id="ARBA00022837"/>
    </source>
</evidence>